<dbReference type="Gene3D" id="3.10.110.10">
    <property type="entry name" value="Ubiquitin Conjugating Enzyme"/>
    <property type="match status" value="1"/>
</dbReference>
<dbReference type="InterPro" id="IPR009060">
    <property type="entry name" value="UBA-like_sf"/>
</dbReference>
<evidence type="ECO:0000256" key="4">
    <source>
        <dbReference type="ARBA" id="ARBA00022786"/>
    </source>
</evidence>
<evidence type="ECO:0000256" key="7">
    <source>
        <dbReference type="ARBA" id="ARBA00077197"/>
    </source>
</evidence>
<evidence type="ECO:0000256" key="1">
    <source>
        <dbReference type="ARBA" id="ARBA00012486"/>
    </source>
</evidence>
<dbReference type="Proteomes" id="UP000002748">
    <property type="component" value="Unassembled WGS sequence"/>
</dbReference>
<dbReference type="HOGENOM" id="CLU_030988_13_1_1"/>
<evidence type="ECO:0000256" key="2">
    <source>
        <dbReference type="ARBA" id="ARBA00022679"/>
    </source>
</evidence>
<keyword evidence="3 9" id="KW-0547">Nucleotide-binding</keyword>
<evidence type="ECO:0000259" key="10">
    <source>
        <dbReference type="PROSITE" id="PS50127"/>
    </source>
</evidence>
<protein>
    <recommendedName>
        <fullName evidence="6">Ubiquitin-conjugating enzyme E2 1</fullName>
        <ecNumber evidence="1">2.3.2.23</ecNumber>
    </recommendedName>
    <alternativeName>
        <fullName evidence="7">E2 ubiquitin-conjugating enzyme 1</fullName>
    </alternativeName>
</protein>
<dbReference type="KEGG" id="tasa:A1Q1_06460"/>
<dbReference type="PROSITE" id="PS50127">
    <property type="entry name" value="UBC_2"/>
    <property type="match status" value="1"/>
</dbReference>
<dbReference type="InterPro" id="IPR000608">
    <property type="entry name" value="UBC"/>
</dbReference>
<keyword evidence="4 9" id="KW-0833">Ubl conjugation pathway</keyword>
<reference evidence="11 12" key="1">
    <citation type="journal article" date="2012" name="Eukaryot. Cell">
        <title>Draft genome sequence of CBS 2479, the standard type strain of Trichosporon asahii.</title>
        <authorList>
            <person name="Yang R.Y."/>
            <person name="Li H.T."/>
            <person name="Zhu H."/>
            <person name="Zhou G.P."/>
            <person name="Wang M."/>
            <person name="Wang L."/>
        </authorList>
    </citation>
    <scope>NUCLEOTIDE SEQUENCE [LARGE SCALE GENOMIC DNA]</scope>
    <source>
        <strain evidence="12">ATCC 90039 / CBS 2479 / JCM 2466 / KCTC 7840 / NCYC 2677 / UAMH 7654</strain>
    </source>
</reference>
<dbReference type="SUPFAM" id="SSF46934">
    <property type="entry name" value="UBA-like"/>
    <property type="match status" value="1"/>
</dbReference>
<dbReference type="VEuPathDB" id="FungiDB:A1Q1_06460"/>
<dbReference type="Pfam" id="PF00179">
    <property type="entry name" value="UQ_con"/>
    <property type="match status" value="1"/>
</dbReference>
<evidence type="ECO:0000256" key="3">
    <source>
        <dbReference type="ARBA" id="ARBA00022741"/>
    </source>
</evidence>
<comment type="similarity">
    <text evidence="9">Belongs to the ubiquitin-conjugating enzyme family.</text>
</comment>
<keyword evidence="2" id="KW-0808">Transferase</keyword>
<dbReference type="EMBL" id="ALBS01000333">
    <property type="protein sequence ID" value="EJT45143.1"/>
    <property type="molecule type" value="Genomic_DNA"/>
</dbReference>
<name>J5Q2L5_TRIAS</name>
<dbReference type="InterPro" id="IPR016135">
    <property type="entry name" value="UBQ-conjugating_enzyme/RWD"/>
</dbReference>
<dbReference type="FunFam" id="3.10.110.10:FF:000037">
    <property type="entry name" value="ubiquitin-conjugating enzyme E2 27"/>
    <property type="match status" value="1"/>
</dbReference>
<evidence type="ECO:0000256" key="9">
    <source>
        <dbReference type="RuleBase" id="RU362109"/>
    </source>
</evidence>
<dbReference type="InterPro" id="IPR023313">
    <property type="entry name" value="UBQ-conjugating_AS"/>
</dbReference>
<evidence type="ECO:0000313" key="12">
    <source>
        <dbReference type="Proteomes" id="UP000002748"/>
    </source>
</evidence>
<feature type="active site" description="Glycyl thioester intermediate" evidence="8">
    <location>
        <position position="89"/>
    </location>
</feature>
<dbReference type="SMART" id="SM00212">
    <property type="entry name" value="UBCc"/>
    <property type="match status" value="1"/>
</dbReference>
<keyword evidence="5 9" id="KW-0067">ATP-binding</keyword>
<proteinExistence type="inferred from homology"/>
<dbReference type="GeneID" id="25989972"/>
<accession>J5Q2L5</accession>
<comment type="caution">
    <text evidence="11">The sequence shown here is derived from an EMBL/GenBank/DDBJ whole genome shotgun (WGS) entry which is preliminary data.</text>
</comment>
<organism evidence="11 12">
    <name type="scientific">Trichosporon asahii var. asahii (strain ATCC 90039 / CBS 2479 / JCM 2466 / KCTC 7840 / NBRC 103889/ NCYC 2677 / UAMH 7654)</name>
    <name type="common">Yeast</name>
    <dbReference type="NCBI Taxonomy" id="1186058"/>
    <lineage>
        <taxon>Eukaryota</taxon>
        <taxon>Fungi</taxon>
        <taxon>Dikarya</taxon>
        <taxon>Basidiomycota</taxon>
        <taxon>Agaricomycotina</taxon>
        <taxon>Tremellomycetes</taxon>
        <taxon>Trichosporonales</taxon>
        <taxon>Trichosporonaceae</taxon>
        <taxon>Trichosporon</taxon>
    </lineage>
</organism>
<dbReference type="EC" id="2.3.2.23" evidence="1"/>
<dbReference type="SUPFAM" id="SSF54495">
    <property type="entry name" value="UBC-like"/>
    <property type="match status" value="1"/>
</dbReference>
<dbReference type="Gene3D" id="1.10.8.10">
    <property type="entry name" value="DNA helicase RuvA subunit, C-terminal domain"/>
    <property type="match status" value="1"/>
</dbReference>
<dbReference type="CDD" id="cd14311">
    <property type="entry name" value="UBA_II_E2_UBC1"/>
    <property type="match status" value="1"/>
</dbReference>
<dbReference type="RefSeq" id="XP_014177049.1">
    <property type="nucleotide sequence ID" value="XM_014321574.1"/>
</dbReference>
<dbReference type="OrthoDB" id="9993688at2759"/>
<evidence type="ECO:0000256" key="5">
    <source>
        <dbReference type="ARBA" id="ARBA00022840"/>
    </source>
</evidence>
<dbReference type="PROSITE" id="PS00183">
    <property type="entry name" value="UBC_1"/>
    <property type="match status" value="1"/>
</dbReference>
<evidence type="ECO:0000256" key="8">
    <source>
        <dbReference type="PROSITE-ProRule" id="PRU10133"/>
    </source>
</evidence>
<dbReference type="Pfam" id="PF09288">
    <property type="entry name" value="UBA_3"/>
    <property type="match status" value="1"/>
</dbReference>
<dbReference type="CDD" id="cd23800">
    <property type="entry name" value="UBCc_UBE2K"/>
    <property type="match status" value="1"/>
</dbReference>
<evidence type="ECO:0000256" key="6">
    <source>
        <dbReference type="ARBA" id="ARBA00072431"/>
    </source>
</evidence>
<sequence>MSDARLRRVQKEIKACRDDKTSQISIELVDENPFHLIGAFPGPSDTPYEGGYYEVDIVIPDAYPFEPVKMKFITKVYHPNISSASGAICLDILKDKWSPVLTLKSTLISLQSLLCSPEPNDPQDAEVAKHFLASRDSFNATARHWAQAYAQAPGKKSGKDGAASDAELAGLSEESVSKFADMGFERPKVIATLKRLNYRGNNVSNINENTVIEELLK</sequence>
<dbReference type="InterPro" id="IPR015368">
    <property type="entry name" value="UBA_C_fun"/>
</dbReference>
<gene>
    <name evidence="11" type="ORF">A1Q1_06460</name>
</gene>
<feature type="domain" description="UBC core" evidence="10">
    <location>
        <begin position="4"/>
        <end position="151"/>
    </location>
</feature>
<dbReference type="AlphaFoldDB" id="J5Q2L5"/>
<dbReference type="PANTHER" id="PTHR24068">
    <property type="entry name" value="UBIQUITIN-CONJUGATING ENZYME E2"/>
    <property type="match status" value="1"/>
</dbReference>
<dbReference type="GO" id="GO:0005524">
    <property type="term" value="F:ATP binding"/>
    <property type="evidence" value="ECO:0007669"/>
    <property type="project" value="UniProtKB-UniRule"/>
</dbReference>
<dbReference type="GO" id="GO:0061631">
    <property type="term" value="F:ubiquitin conjugating enzyme activity"/>
    <property type="evidence" value="ECO:0007669"/>
    <property type="project" value="UniProtKB-EC"/>
</dbReference>
<evidence type="ECO:0000313" key="11">
    <source>
        <dbReference type="EMBL" id="EJT45143.1"/>
    </source>
</evidence>